<feature type="transmembrane region" description="Helical" evidence="2">
    <location>
        <begin position="1901"/>
        <end position="1930"/>
    </location>
</feature>
<feature type="transmembrane region" description="Helical" evidence="2">
    <location>
        <begin position="600"/>
        <end position="625"/>
    </location>
</feature>
<protein>
    <submittedName>
        <fullName evidence="3">Transmembrane protein</fullName>
    </submittedName>
</protein>
<dbReference type="Proteomes" id="UP000221165">
    <property type="component" value="Unassembled WGS sequence"/>
</dbReference>
<feature type="compositionally biased region" description="Basic and acidic residues" evidence="1">
    <location>
        <begin position="365"/>
        <end position="380"/>
    </location>
</feature>
<name>A0A2C6L9U1_9APIC</name>
<dbReference type="EMBL" id="MIGC01001002">
    <property type="protein sequence ID" value="PHJ23796.1"/>
    <property type="molecule type" value="Genomic_DNA"/>
</dbReference>
<feature type="compositionally biased region" description="Polar residues" evidence="1">
    <location>
        <begin position="2638"/>
        <end position="2648"/>
    </location>
</feature>
<feature type="transmembrane region" description="Helical" evidence="2">
    <location>
        <begin position="1864"/>
        <end position="1889"/>
    </location>
</feature>
<gene>
    <name evidence="3" type="ORF">CSUI_002351</name>
</gene>
<dbReference type="GeneID" id="94425764"/>
<accession>A0A2C6L9U1</accession>
<feature type="compositionally biased region" description="Polar residues" evidence="1">
    <location>
        <begin position="1553"/>
        <end position="1562"/>
    </location>
</feature>
<feature type="region of interest" description="Disordered" evidence="1">
    <location>
        <begin position="2578"/>
        <end position="2733"/>
    </location>
</feature>
<feature type="region of interest" description="Disordered" evidence="1">
    <location>
        <begin position="1151"/>
        <end position="1197"/>
    </location>
</feature>
<dbReference type="VEuPathDB" id="ToxoDB:CSUI_002351"/>
<feature type="compositionally biased region" description="Basic and acidic residues" evidence="1">
    <location>
        <begin position="101"/>
        <end position="137"/>
    </location>
</feature>
<keyword evidence="2" id="KW-0472">Membrane</keyword>
<feature type="compositionally biased region" description="Polar residues" evidence="1">
    <location>
        <begin position="728"/>
        <end position="742"/>
    </location>
</feature>
<evidence type="ECO:0000313" key="3">
    <source>
        <dbReference type="EMBL" id="PHJ23796.1"/>
    </source>
</evidence>
<feature type="compositionally biased region" description="Low complexity" evidence="1">
    <location>
        <begin position="1499"/>
        <end position="1515"/>
    </location>
</feature>
<feature type="compositionally biased region" description="Polar residues" evidence="1">
    <location>
        <begin position="2588"/>
        <end position="2605"/>
    </location>
</feature>
<feature type="region of interest" description="Disordered" evidence="1">
    <location>
        <begin position="656"/>
        <end position="711"/>
    </location>
</feature>
<feature type="region of interest" description="Disordered" evidence="1">
    <location>
        <begin position="1264"/>
        <end position="1286"/>
    </location>
</feature>
<dbReference type="RefSeq" id="XP_067925470.1">
    <property type="nucleotide sequence ID" value="XM_068062553.1"/>
</dbReference>
<reference evidence="3 4" key="1">
    <citation type="journal article" date="2017" name="Int. J. Parasitol.">
        <title>The genome of the protozoan parasite Cystoisospora suis and a reverse vaccinology approach to identify vaccine candidates.</title>
        <authorList>
            <person name="Palmieri N."/>
            <person name="Shrestha A."/>
            <person name="Ruttkowski B."/>
            <person name="Beck T."/>
            <person name="Vogl C."/>
            <person name="Tomley F."/>
            <person name="Blake D.P."/>
            <person name="Joachim A."/>
        </authorList>
    </citation>
    <scope>NUCLEOTIDE SEQUENCE [LARGE SCALE GENOMIC DNA]</scope>
    <source>
        <strain evidence="3 4">Wien I</strain>
    </source>
</reference>
<feature type="compositionally biased region" description="Polar residues" evidence="1">
    <location>
        <begin position="1600"/>
        <end position="1613"/>
    </location>
</feature>
<keyword evidence="2" id="KW-1133">Transmembrane helix</keyword>
<feature type="transmembrane region" description="Helical" evidence="2">
    <location>
        <begin position="219"/>
        <end position="243"/>
    </location>
</feature>
<feature type="region of interest" description="Disordered" evidence="1">
    <location>
        <begin position="1384"/>
        <end position="1678"/>
    </location>
</feature>
<feature type="transmembrane region" description="Helical" evidence="2">
    <location>
        <begin position="2536"/>
        <end position="2559"/>
    </location>
</feature>
<feature type="compositionally biased region" description="Polar residues" evidence="1">
    <location>
        <begin position="2146"/>
        <end position="2162"/>
    </location>
</feature>
<feature type="compositionally biased region" description="Low complexity" evidence="1">
    <location>
        <begin position="553"/>
        <end position="583"/>
    </location>
</feature>
<feature type="compositionally biased region" description="Polar residues" evidence="1">
    <location>
        <begin position="1340"/>
        <end position="1350"/>
    </location>
</feature>
<feature type="compositionally biased region" description="Polar residues" evidence="1">
    <location>
        <begin position="1392"/>
        <end position="1401"/>
    </location>
</feature>
<feature type="compositionally biased region" description="Gly residues" evidence="1">
    <location>
        <begin position="2682"/>
        <end position="2693"/>
    </location>
</feature>
<feature type="region of interest" description="Disordered" evidence="1">
    <location>
        <begin position="97"/>
        <end position="142"/>
    </location>
</feature>
<feature type="region of interest" description="Disordered" evidence="1">
    <location>
        <begin position="1323"/>
        <end position="1357"/>
    </location>
</feature>
<feature type="region of interest" description="Disordered" evidence="1">
    <location>
        <begin position="728"/>
        <end position="752"/>
    </location>
</feature>
<proteinExistence type="predicted"/>
<evidence type="ECO:0000256" key="1">
    <source>
        <dbReference type="SAM" id="MobiDB-lite"/>
    </source>
</evidence>
<sequence length="2733" mass="290311">MFRSGVRPDACILPTYTLFRLARVSSEFCRAVGGSELCVPDNGGSKGSEAPSVTVHGPRVPENAEVQTYGHRVMPSSSAAGMALLPSVQACCRELQPTDGTSEKGKSVIVDHRKPSTGNERNHESRAYEESGERFSPDTDGDVGPASFGDVSPLCEESAAHLSVVRRCWLPCGREYVGPIPVFLSAFLVSVHDRGVCAKPSRKSFGDFYFKPLRTVGSIVVAVFLLSILNVFCVAASSSIFFIRPLHRSPLSNPFLQSPPEIPPAGPQSLRAGGAFQRRLQEESAVFEKDSNGYSFSLHPYSASSNPTNGARSDTLKKVPVGGKGCLTIGNALHIWGGSSRSLPPDHLRTNQRGDGVDNDVGLGVREKGGSSKEETQERFEAPTDCLLRGTWWPTAQQDDTFSGHEPDHFEGSDQTVLSGDQEFDNGMPSVENIKKDGVKAHHSLLETAARVCAAVGGSSSHKAAILEQTLRESSDSDSPFLYREALAAEVGRDRWRTRITSSRVGYALLDHFCSRPSGVSSFRDAIGVYRVPRQPVLPQAPSRDDTGEVSKPSSAFTTTSPSSTATTFSTLDPSSSSAEDSSGGFAVAIRSYAGTLAAYLVPLAVGLVLLLVVLPVSVLLASGVCCCPSKGGVCWGCGGCCLSCWCLLRRTRSSSSSSSLASRPCHQRSSTGRSISQSHHGSYRLARKGNGVFPSSGGSSYPASEGGGDDCLPGSQVERLPSYTRVSTGNLISSPSQQTREPYSLASRRPEENCRDGSFVSLWVLRPSVRVFSVTMTLLLICGVATCVVFMFLFTARLHQAVDDTHCAVSAAFVQLFYGGLGPPVPDVGRPDTFNSTAGPDISLIVPSGTPATAAPEGGGQLIQTGKDVLSASSLIASSLQSVELGSRRQLQQKKVLSGVGNDVGPGELLSVNDIQHLLGSYMSRKGGHTTADGEAAVSGFSRVPSSYDKLLSDMGGRKMSVSNLPPHEHVQSGLLRDTHNGTSTPTTPSGPPAVGYDLLSSLGSAQFHNSSFGVSSSPLVHLSELANSSSPVSSFPYGVKSFLREHGISTDAVQEAAQAVVDALGDSPSSRMLVRHAAALLGLDLPFDGVGGSGKKTVGAHSRKGAKIDQSAGRPNSAPALKVTMPAEAKGMTENAKEVGTARPTLEAPVRSTFPTSPERESDGLGLAGHTARDDNARIQGGGVVSSRRGAGAPVAGVGGDVSVGFGEAQQKGLKIHLTGSGVRRLSNYNAVFPHPTVGTLTEVPSNKFNNRGQGWEEERAIEQAERQRGQKEDNKQSRNPMGQWASKALKWVWNLVSGIGSKTPGKDNNSLQAEQLLTSHASSPTEEPALPPVKNEASGSQMNTSSALDREESTGIHGASFSAQESSSYPPKEELVTQVNAPEGAGNQEKGTGVSTVVPTRRRGSDDYSPSKVQRPNRSNVVSVSGRVPNGSVSSDPVGEGSSSLKTLPNENDENREGLPKAEPSSPEPPHAPQQGSGGPSSATEKDGGSLPTDGVSTAAPSASSPKASVVSEDGNESFASANSQDEGEGTSVELPSPGAKPGLEGVASNPGSPSVQGTSERDRTILKRLVPPTKLFVLGTPDQKVPIGERPPASGEASQWVPNTETSSPGLLVGVPRVIGRQMQEEKASREDGTKKHILSSPPGSLFLTKAASNGGVGGGGQTRDGEQKPDKVESVAEPVLETEATAVKDTETMSGGFAGLKPALKIVSHIRDVTDGSSPDGLRQAVLDAAVSGLNVELPLALLAEHMENLQEMITSQTLDSVSEGSNRSSFHRSLGQLVVAPVLHVMQAQLPKLREVIRQTQENCRQTVVTIKDIERRVSEAFTKYYSVDEATEMVEEASVVVERQLARAEIYKKPVVVALYVAGGIAAMLLLFFLASMLYIFLGWRRGKSSISSCCVLLLWPLALLTAILLFTAGGAMLIASVLQTDACIFVSTEVQHPGMIEALLGVPGVSDPDKASESQGAASVAKACLGNTNEETVDRNLTSALGLTDVAESVGSFEGMLQEAVSSLDLSGIDQVLLAVSMLCKLIHDTAWVYFIDKDALQAEGLEYRLDAYPVVKYSGLQDKRRSFRSFFDIPTADLTGPPTLTRQDLITVPPRWDGNPQELFEFLKKEAARLEAQSRKLQSGSSDAVAHRGSGGSTETVLQRGTSAESTPWDSFPKSRPDSVDRGVVTLDGSSLGVGGFSGYKGNLKGPPQAGLELLDRFMKGGLSEHGSRNNDGISGNGILLGDLVRSGPRKLGDATVPGEGNGLPLQRDAAGGAFVSYGLLDVESAIAPFYFEALHKGDTHLDPKFCIDDNFSVNSPVVQKEIAKRQDPADRLMFENSLWLAGVKQRLRTGAEKRGGEDQPQSDADMQGQGGMSGTSFGLEGNSYEKERVRALPFRCSFKVPIGEAELQKAREQEAGRRKGLRLVLDSEDVADSGKLESADNAVLLPYRREWRPCSFDEWLELIEGEEAPALMTQARALYLTVHGAKAKVESFTVPAVVSALERTRLLLSNLNCTPVFRSVQTVQHLACRDAGEATVLLSVTWLILGVVAFLIFLVLFLIWHALWANRRRRRICRRRGSSLKDRTSSSSLKVASTGMSSVRSSEQESGTTVEGGSRNRAKPVGVYSECSRSSRQGSRFEDDITDTRYSSAQTLPGSVSGARDSRDRYPSASWASRNAFDDQEQWWQRPEGGGSSGGGRGSEGQRVSSHDSRRLGRQSSSCLPPLPADARAVVDDSMWAAA</sequence>
<keyword evidence="4" id="KW-1185">Reference proteome</keyword>
<keyword evidence="2 3" id="KW-0812">Transmembrane</keyword>
<feature type="region of interest" description="Disordered" evidence="1">
    <location>
        <begin position="350"/>
        <end position="380"/>
    </location>
</feature>
<feature type="region of interest" description="Disordered" evidence="1">
    <location>
        <begin position="537"/>
        <end position="583"/>
    </location>
</feature>
<feature type="compositionally biased region" description="Low complexity" evidence="1">
    <location>
        <begin position="1419"/>
        <end position="1438"/>
    </location>
</feature>
<feature type="compositionally biased region" description="Basic and acidic residues" evidence="1">
    <location>
        <begin position="1264"/>
        <end position="1279"/>
    </location>
</feature>
<feature type="compositionally biased region" description="Polar residues" evidence="1">
    <location>
        <begin position="1444"/>
        <end position="1453"/>
    </location>
</feature>
<feature type="region of interest" description="Disordered" evidence="1">
    <location>
        <begin position="2343"/>
        <end position="2373"/>
    </location>
</feature>
<feature type="region of interest" description="Disordered" evidence="1">
    <location>
        <begin position="1098"/>
        <end position="1121"/>
    </location>
</feature>
<evidence type="ECO:0000256" key="2">
    <source>
        <dbReference type="SAM" id="Phobius"/>
    </source>
</evidence>
<feature type="transmembrane region" description="Helical" evidence="2">
    <location>
        <begin position="772"/>
        <end position="795"/>
    </location>
</feature>
<feature type="region of interest" description="Disordered" evidence="1">
    <location>
        <begin position="960"/>
        <end position="996"/>
    </location>
</feature>
<feature type="compositionally biased region" description="Basic and acidic residues" evidence="1">
    <location>
        <begin position="1627"/>
        <end position="1639"/>
    </location>
</feature>
<dbReference type="OrthoDB" id="333921at2759"/>
<feature type="region of interest" description="Disordered" evidence="1">
    <location>
        <begin position="2126"/>
        <end position="2175"/>
    </location>
</feature>
<feature type="compositionally biased region" description="Basic and acidic residues" evidence="1">
    <location>
        <begin position="1668"/>
        <end position="1678"/>
    </location>
</feature>
<organism evidence="3 4">
    <name type="scientific">Cystoisospora suis</name>
    <dbReference type="NCBI Taxonomy" id="483139"/>
    <lineage>
        <taxon>Eukaryota</taxon>
        <taxon>Sar</taxon>
        <taxon>Alveolata</taxon>
        <taxon>Apicomplexa</taxon>
        <taxon>Conoidasida</taxon>
        <taxon>Coccidia</taxon>
        <taxon>Eucoccidiorida</taxon>
        <taxon>Eimeriorina</taxon>
        <taxon>Sarcocystidae</taxon>
        <taxon>Cystoisospora</taxon>
    </lineage>
</organism>
<feature type="compositionally biased region" description="Low complexity" evidence="1">
    <location>
        <begin position="1187"/>
        <end position="1197"/>
    </location>
</feature>
<feature type="compositionally biased region" description="Polar residues" evidence="1">
    <location>
        <begin position="668"/>
        <end position="681"/>
    </location>
</feature>
<comment type="caution">
    <text evidence="3">The sequence shown here is derived from an EMBL/GenBank/DDBJ whole genome shotgun (WGS) entry which is preliminary data.</text>
</comment>
<evidence type="ECO:0000313" key="4">
    <source>
        <dbReference type="Proteomes" id="UP000221165"/>
    </source>
</evidence>